<comment type="subcellular location">
    <subcellularLocation>
        <location evidence="1">Membrane</location>
        <topology evidence="1">Single-pass membrane protein</topology>
    </subcellularLocation>
</comment>
<accession>A0AA38SJI5</accession>
<keyword evidence="3 7" id="KW-0732">Signal</keyword>
<dbReference type="Pfam" id="PF14380">
    <property type="entry name" value="WAK_assoc"/>
    <property type="match status" value="1"/>
</dbReference>
<evidence type="ECO:0000256" key="4">
    <source>
        <dbReference type="ARBA" id="ARBA00023180"/>
    </source>
</evidence>
<evidence type="ECO:0000256" key="5">
    <source>
        <dbReference type="ARBA" id="ARBA00047899"/>
    </source>
</evidence>
<dbReference type="Proteomes" id="UP001172457">
    <property type="component" value="Chromosome 8"/>
</dbReference>
<keyword evidence="4" id="KW-0325">Glycoprotein</keyword>
<dbReference type="AlphaFoldDB" id="A0AA38SJI5"/>
<comment type="caution">
    <text evidence="10">The sequence shown here is derived from an EMBL/GenBank/DDBJ whole genome shotgun (WGS) entry which is preliminary data.</text>
</comment>
<dbReference type="PANTHER" id="PTHR33138">
    <property type="entry name" value="OS01G0690200 PROTEIN"/>
    <property type="match status" value="1"/>
</dbReference>
<feature type="domain" description="Wall-associated receptor kinase C-terminal" evidence="9">
    <location>
        <begin position="171"/>
        <end position="247"/>
    </location>
</feature>
<keyword evidence="11" id="KW-1185">Reference proteome</keyword>
<evidence type="ECO:0000259" key="8">
    <source>
        <dbReference type="Pfam" id="PF13947"/>
    </source>
</evidence>
<dbReference type="GO" id="GO:0004674">
    <property type="term" value="F:protein serine/threonine kinase activity"/>
    <property type="evidence" value="ECO:0007669"/>
    <property type="project" value="UniProtKB-EC"/>
</dbReference>
<dbReference type="PANTHER" id="PTHR33138:SF27">
    <property type="entry name" value="WALL-ASSOCIATED RECEPTOR KINASE C-TERMINAL DOMAIN-CONTAINING PROTEIN"/>
    <property type="match status" value="1"/>
</dbReference>
<dbReference type="InterPro" id="IPR025287">
    <property type="entry name" value="WAK_GUB"/>
</dbReference>
<name>A0AA38SJI5_9ASTR</name>
<comment type="catalytic activity">
    <reaction evidence="5">
        <text>L-threonyl-[protein] + ATP = O-phospho-L-threonyl-[protein] + ADP + H(+)</text>
        <dbReference type="Rhea" id="RHEA:46608"/>
        <dbReference type="Rhea" id="RHEA-COMP:11060"/>
        <dbReference type="Rhea" id="RHEA-COMP:11605"/>
        <dbReference type="ChEBI" id="CHEBI:15378"/>
        <dbReference type="ChEBI" id="CHEBI:30013"/>
        <dbReference type="ChEBI" id="CHEBI:30616"/>
        <dbReference type="ChEBI" id="CHEBI:61977"/>
        <dbReference type="ChEBI" id="CHEBI:456216"/>
        <dbReference type="EC" id="2.7.11.1"/>
    </reaction>
</comment>
<evidence type="ECO:0000259" key="9">
    <source>
        <dbReference type="Pfam" id="PF14380"/>
    </source>
</evidence>
<reference evidence="10" key="1">
    <citation type="submission" date="2023-03" db="EMBL/GenBank/DDBJ databases">
        <title>Chromosome-scale reference genome and RAD-based genetic map of yellow starthistle (Centaurea solstitialis) reveal putative structural variation and QTLs associated with invader traits.</title>
        <authorList>
            <person name="Reatini B."/>
            <person name="Cang F.A."/>
            <person name="Jiang Q."/>
            <person name="Mckibben M.T.W."/>
            <person name="Barker M.S."/>
            <person name="Rieseberg L.H."/>
            <person name="Dlugosch K.M."/>
        </authorList>
    </citation>
    <scope>NUCLEOTIDE SEQUENCE</scope>
    <source>
        <strain evidence="10">CAN-66</strain>
        <tissue evidence="10">Leaf</tissue>
    </source>
</reference>
<proteinExistence type="predicted"/>
<gene>
    <name evidence="10" type="ORF">OSB04_030073</name>
</gene>
<comment type="catalytic activity">
    <reaction evidence="6">
        <text>L-seryl-[protein] + ATP = O-phospho-L-seryl-[protein] + ADP + H(+)</text>
        <dbReference type="Rhea" id="RHEA:17989"/>
        <dbReference type="Rhea" id="RHEA-COMP:9863"/>
        <dbReference type="Rhea" id="RHEA-COMP:11604"/>
        <dbReference type="ChEBI" id="CHEBI:15378"/>
        <dbReference type="ChEBI" id="CHEBI:29999"/>
        <dbReference type="ChEBI" id="CHEBI:30616"/>
        <dbReference type="ChEBI" id="CHEBI:83421"/>
        <dbReference type="ChEBI" id="CHEBI:456216"/>
        <dbReference type="EC" id="2.7.11.1"/>
    </reaction>
</comment>
<feature type="chain" id="PRO_5041398564" description="non-specific serine/threonine protein kinase" evidence="7">
    <location>
        <begin position="27"/>
        <end position="290"/>
    </location>
</feature>
<evidence type="ECO:0000256" key="1">
    <source>
        <dbReference type="ARBA" id="ARBA00004167"/>
    </source>
</evidence>
<dbReference type="GO" id="GO:0016020">
    <property type="term" value="C:membrane"/>
    <property type="evidence" value="ECO:0007669"/>
    <property type="project" value="UniProtKB-SubCell"/>
</dbReference>
<evidence type="ECO:0000313" key="10">
    <source>
        <dbReference type="EMBL" id="KAJ9537340.1"/>
    </source>
</evidence>
<organism evidence="10 11">
    <name type="scientific">Centaurea solstitialis</name>
    <name type="common">yellow star-thistle</name>
    <dbReference type="NCBI Taxonomy" id="347529"/>
    <lineage>
        <taxon>Eukaryota</taxon>
        <taxon>Viridiplantae</taxon>
        <taxon>Streptophyta</taxon>
        <taxon>Embryophyta</taxon>
        <taxon>Tracheophyta</taxon>
        <taxon>Spermatophyta</taxon>
        <taxon>Magnoliopsida</taxon>
        <taxon>eudicotyledons</taxon>
        <taxon>Gunneridae</taxon>
        <taxon>Pentapetalae</taxon>
        <taxon>asterids</taxon>
        <taxon>campanulids</taxon>
        <taxon>Asterales</taxon>
        <taxon>Asteraceae</taxon>
        <taxon>Carduoideae</taxon>
        <taxon>Cardueae</taxon>
        <taxon>Centaureinae</taxon>
        <taxon>Centaurea</taxon>
    </lineage>
</organism>
<evidence type="ECO:0000256" key="2">
    <source>
        <dbReference type="ARBA" id="ARBA00012513"/>
    </source>
</evidence>
<protein>
    <recommendedName>
        <fullName evidence="2">non-specific serine/threonine protein kinase</fullName>
        <ecNumber evidence="2">2.7.11.1</ecNumber>
    </recommendedName>
</protein>
<evidence type="ECO:0000313" key="11">
    <source>
        <dbReference type="Proteomes" id="UP001172457"/>
    </source>
</evidence>
<dbReference type="GO" id="GO:0030247">
    <property type="term" value="F:polysaccharide binding"/>
    <property type="evidence" value="ECO:0007669"/>
    <property type="project" value="InterPro"/>
</dbReference>
<dbReference type="EMBL" id="JARYMX010000008">
    <property type="protein sequence ID" value="KAJ9537340.1"/>
    <property type="molecule type" value="Genomic_DNA"/>
</dbReference>
<evidence type="ECO:0000256" key="7">
    <source>
        <dbReference type="SAM" id="SignalP"/>
    </source>
</evidence>
<dbReference type="InterPro" id="IPR032872">
    <property type="entry name" value="WAK_assoc_C"/>
</dbReference>
<evidence type="ECO:0000256" key="3">
    <source>
        <dbReference type="ARBA" id="ARBA00022729"/>
    </source>
</evidence>
<dbReference type="Pfam" id="PF13947">
    <property type="entry name" value="GUB_WAK_bind"/>
    <property type="match status" value="1"/>
</dbReference>
<evidence type="ECO:0000256" key="6">
    <source>
        <dbReference type="ARBA" id="ARBA00048679"/>
    </source>
</evidence>
<feature type="domain" description="Wall-associated receptor kinase galacturonan-binding" evidence="8">
    <location>
        <begin position="34"/>
        <end position="97"/>
    </location>
</feature>
<feature type="signal peptide" evidence="7">
    <location>
        <begin position="1"/>
        <end position="26"/>
    </location>
</feature>
<dbReference type="EC" id="2.7.11.1" evidence="2"/>
<sequence length="290" mass="32936">MKRLKKPTSINPLFFTFFFFLKQYLCLHPDYEACVPKSCSENGPNISYPFFIQGLQNSSCGYPGLELNCTNGSPILRISNNDFRVENIDYERRYLRLQTTVILPNHTVACPWNIQNLTLDPNRFLIDNVTTTKLVFISNCSDNLNASLDRYRIRSCGRIGKMLVMLANDTNLRTVDETCGNVSRIGTLPVELGGGEVVIDGGNYAEVVERGFTMRWLAADCGPCRDSGGRCGFNNTSFEFRCFCRDRPHWLSCKPDEVHKDASNQFPSKTQFMGSHEIIKNQELRSASHR</sequence>